<protein>
    <submittedName>
        <fullName evidence="2">Uncharacterized protein</fullName>
    </submittedName>
</protein>
<evidence type="ECO:0000256" key="1">
    <source>
        <dbReference type="SAM" id="MobiDB-lite"/>
    </source>
</evidence>
<proteinExistence type="predicted"/>
<dbReference type="InParanoid" id="A8NRE1"/>
<dbReference type="EMBL" id="AACS02000008">
    <property type="protein sequence ID" value="EAU86109.1"/>
    <property type="molecule type" value="Genomic_DNA"/>
</dbReference>
<comment type="caution">
    <text evidence="2">The sequence shown here is derived from an EMBL/GenBank/DDBJ whole genome shotgun (WGS) entry which is preliminary data.</text>
</comment>
<dbReference type="AlphaFoldDB" id="A8NRE1"/>
<feature type="region of interest" description="Disordered" evidence="1">
    <location>
        <begin position="151"/>
        <end position="172"/>
    </location>
</feature>
<accession>A8NRE1</accession>
<evidence type="ECO:0000313" key="2">
    <source>
        <dbReference type="EMBL" id="EAU86109.1"/>
    </source>
</evidence>
<reference evidence="2 3" key="1">
    <citation type="journal article" date="2010" name="Proc. Natl. Acad. Sci. U.S.A.">
        <title>Insights into evolution of multicellular fungi from the assembled chromosomes of the mushroom Coprinopsis cinerea (Coprinus cinereus).</title>
        <authorList>
            <person name="Stajich J.E."/>
            <person name="Wilke S.K."/>
            <person name="Ahren D."/>
            <person name="Au C.H."/>
            <person name="Birren B.W."/>
            <person name="Borodovsky M."/>
            <person name="Burns C."/>
            <person name="Canback B."/>
            <person name="Casselton L.A."/>
            <person name="Cheng C.K."/>
            <person name="Deng J."/>
            <person name="Dietrich F.S."/>
            <person name="Fargo D.C."/>
            <person name="Farman M.L."/>
            <person name="Gathman A.C."/>
            <person name="Goldberg J."/>
            <person name="Guigo R."/>
            <person name="Hoegger P.J."/>
            <person name="Hooker J.B."/>
            <person name="Huggins A."/>
            <person name="James T.Y."/>
            <person name="Kamada T."/>
            <person name="Kilaru S."/>
            <person name="Kodira C."/>
            <person name="Kues U."/>
            <person name="Kupfer D."/>
            <person name="Kwan H.S."/>
            <person name="Lomsadze A."/>
            <person name="Li W."/>
            <person name="Lilly W.W."/>
            <person name="Ma L.J."/>
            <person name="Mackey A.J."/>
            <person name="Manning G."/>
            <person name="Martin F."/>
            <person name="Muraguchi H."/>
            <person name="Natvig D.O."/>
            <person name="Palmerini H."/>
            <person name="Ramesh M.A."/>
            <person name="Rehmeyer C.J."/>
            <person name="Roe B.A."/>
            <person name="Shenoy N."/>
            <person name="Stanke M."/>
            <person name="Ter-Hovhannisyan V."/>
            <person name="Tunlid A."/>
            <person name="Velagapudi R."/>
            <person name="Vision T.J."/>
            <person name="Zeng Q."/>
            <person name="Zolan M.E."/>
            <person name="Pukkila P.J."/>
        </authorList>
    </citation>
    <scope>NUCLEOTIDE SEQUENCE [LARGE SCALE GENOMIC DNA]</scope>
    <source>
        <strain evidence="3">Okayama-7 / 130 / ATCC MYA-4618 / FGSC 9003</strain>
    </source>
</reference>
<dbReference type="KEGG" id="cci:CC1G_07188"/>
<dbReference type="Proteomes" id="UP000001861">
    <property type="component" value="Unassembled WGS sequence"/>
</dbReference>
<dbReference type="GeneID" id="6012299"/>
<dbReference type="VEuPathDB" id="FungiDB:CC1G_07188"/>
<name>A8NRE1_COPC7</name>
<sequence length="348" mass="38550">MSSRGVVCEDAQRWQSITRQSQTIVANASGALSSVDGAHDEASSPSLGTDEALLVMLEQIYQLGLSRKAFKVLGFPILCILRLTTPQSTSRVARDVGNDDDMMEPPEPEMVDASNGLSDEEILTHVSDPDIGKVALYTHLRWSRNRNCPETAPFGFGDGQSQESQQLDEPLRCDSDDEQGHFFVSSGMETPEDYIQTMEVNITEFVDFDSDLDEDSINDLSSPPSWDLVHSQGLQDTSDVPISRLSSRSSSEACLSDFSGSDQELLTPRDPGPEKEEVWSDLEVGSIAGDVFGDPSGPYHNLDPNCSLVQRPDDEREDWLMDDDGWEGLDSVTSIDRSYDLYEEDDFW</sequence>
<gene>
    <name evidence="2" type="ORF">CC1G_07188</name>
</gene>
<dbReference type="RefSeq" id="XP_001835764.1">
    <property type="nucleotide sequence ID" value="XM_001835712.1"/>
</dbReference>
<organism evidence="2 3">
    <name type="scientific">Coprinopsis cinerea (strain Okayama-7 / 130 / ATCC MYA-4618 / FGSC 9003)</name>
    <name type="common">Inky cap fungus</name>
    <name type="synonym">Hormographiella aspergillata</name>
    <dbReference type="NCBI Taxonomy" id="240176"/>
    <lineage>
        <taxon>Eukaryota</taxon>
        <taxon>Fungi</taxon>
        <taxon>Dikarya</taxon>
        <taxon>Basidiomycota</taxon>
        <taxon>Agaricomycotina</taxon>
        <taxon>Agaricomycetes</taxon>
        <taxon>Agaricomycetidae</taxon>
        <taxon>Agaricales</taxon>
        <taxon>Agaricineae</taxon>
        <taxon>Psathyrellaceae</taxon>
        <taxon>Coprinopsis</taxon>
    </lineage>
</organism>
<evidence type="ECO:0000313" key="3">
    <source>
        <dbReference type="Proteomes" id="UP000001861"/>
    </source>
</evidence>
<keyword evidence="3" id="KW-1185">Reference proteome</keyword>
<feature type="region of interest" description="Disordered" evidence="1">
    <location>
        <begin position="253"/>
        <end position="310"/>
    </location>
</feature>